<comment type="similarity">
    <text evidence="3">Belongs to the TmcAL family.</text>
</comment>
<sequence length="377" mass="43381">MLKSVGIIAEYNPFHNGHKYQIDMAKKQTNADLAVVIMSGNWVQRGQPAILDKWTRAQMALKNGADMVIELPIKSAVQPADIFAKHAVNILTELGCNYLSFGSENPNLDFDSLKDLKLDDSNNFKDYSKSYPELIQELIKKKTGQVIDQPNDILALNYYIANRNNNNAMQLVPIKRIESQHHAKELNENSQYTSASSIRSKLINNDLGEISHYIPNMLSDNQLDNVVTWDDFWPLLKYKIITTDVDELSQIYQMSEGLQYRLKKYIVQADSFEEFLDLIKTKRYTYPRLQRLLVYTLLNWKQNDSASKEYVRILGFNKLGRSYLKQVKDNLSIPLVAKVNKNLSENELELDVTAGRLYGNVHSQEQDFGKVPIIYNF</sequence>
<dbReference type="HAMAP" id="MF_01539">
    <property type="entry name" value="TmcAL"/>
    <property type="match status" value="1"/>
</dbReference>
<dbReference type="RefSeq" id="WP_120784442.1">
    <property type="nucleotide sequence ID" value="NZ_CP032626.1"/>
</dbReference>
<keyword evidence="3" id="KW-0547">Nucleotide-binding</keyword>
<evidence type="ECO:0000313" key="5">
    <source>
        <dbReference type="Proteomes" id="UP000272003"/>
    </source>
</evidence>
<dbReference type="NCBIfam" id="NF010191">
    <property type="entry name" value="PRK13670.1"/>
    <property type="match status" value="1"/>
</dbReference>
<dbReference type="EMBL" id="CP032626">
    <property type="protein sequence ID" value="AYF92677.1"/>
    <property type="molecule type" value="Genomic_DNA"/>
</dbReference>
<dbReference type="GO" id="GO:0005524">
    <property type="term" value="F:ATP binding"/>
    <property type="evidence" value="ECO:0007669"/>
    <property type="project" value="UniProtKB-KW"/>
</dbReference>
<keyword evidence="3" id="KW-0067">ATP-binding</keyword>
<feature type="binding site" evidence="3">
    <location>
        <begin position="176"/>
        <end position="177"/>
    </location>
    <ligand>
        <name>ATP</name>
        <dbReference type="ChEBI" id="CHEBI:30616"/>
    </ligand>
</feature>
<dbReference type="Gene3D" id="3.40.50.620">
    <property type="entry name" value="HUPs"/>
    <property type="match status" value="1"/>
</dbReference>
<keyword evidence="3" id="KW-0963">Cytoplasm</keyword>
<comment type="catalytic activity">
    <reaction evidence="3">
        <text>cytidine(34) in elongator tRNA(Met) + acetate + ATP = N(4)-acetylcytidine(34) in elongator tRNA(Met) + AMP + diphosphate</text>
        <dbReference type="Rhea" id="RHEA:58144"/>
        <dbReference type="Rhea" id="RHEA-COMP:10693"/>
        <dbReference type="Rhea" id="RHEA-COMP:10694"/>
        <dbReference type="ChEBI" id="CHEBI:30089"/>
        <dbReference type="ChEBI" id="CHEBI:30616"/>
        <dbReference type="ChEBI" id="CHEBI:33019"/>
        <dbReference type="ChEBI" id="CHEBI:74900"/>
        <dbReference type="ChEBI" id="CHEBI:82748"/>
        <dbReference type="ChEBI" id="CHEBI:456215"/>
    </reaction>
</comment>
<dbReference type="PANTHER" id="PTHR37825:SF1">
    <property type="entry name" value="TRNA(MET) CYTIDINE ACETATE LIGASE"/>
    <property type="match status" value="1"/>
</dbReference>
<dbReference type="GO" id="GO:0006400">
    <property type="term" value="P:tRNA modification"/>
    <property type="evidence" value="ECO:0007669"/>
    <property type="project" value="UniProtKB-UniRule"/>
</dbReference>
<comment type="function">
    <text evidence="3">Catalyzes the formation of N(4)-acetylcytidine (ac(4)C) at the wobble position of elongator tRNA(Met), using acetate and ATP as substrates. First activates an acetate ion to form acetyladenylate (Ac-AMP) and then transfers the acetyl group to tRNA to form ac(4)C34.</text>
</comment>
<reference evidence="4 5" key="1">
    <citation type="submission" date="2018-09" db="EMBL/GenBank/DDBJ databases">
        <title>Genome sequencing of strain BHWM-4.</title>
        <authorList>
            <person name="Heo J."/>
            <person name="Kim S.-J."/>
            <person name="Kwon S.-W."/>
        </authorList>
    </citation>
    <scope>NUCLEOTIDE SEQUENCE [LARGE SCALE GENOMIC DNA]</scope>
    <source>
        <strain evidence="4 5">BHWM-4</strain>
    </source>
</reference>
<dbReference type="Proteomes" id="UP000272003">
    <property type="component" value="Chromosome"/>
</dbReference>
<gene>
    <name evidence="3" type="primary">tmcAL</name>
    <name evidence="4" type="ORF">D7I45_03890</name>
</gene>
<evidence type="ECO:0000313" key="4">
    <source>
        <dbReference type="EMBL" id="AYF92677.1"/>
    </source>
</evidence>
<keyword evidence="1 3" id="KW-0436">Ligase</keyword>
<evidence type="ECO:0000256" key="2">
    <source>
        <dbReference type="ARBA" id="ARBA00022694"/>
    </source>
</evidence>
<dbReference type="KEGG" id="abom:D7I45_03890"/>
<dbReference type="GO" id="GO:0016879">
    <property type="term" value="F:ligase activity, forming carbon-nitrogen bonds"/>
    <property type="evidence" value="ECO:0007669"/>
    <property type="project" value="UniProtKB-UniRule"/>
</dbReference>
<dbReference type="GO" id="GO:0000049">
    <property type="term" value="F:tRNA binding"/>
    <property type="evidence" value="ECO:0007669"/>
    <property type="project" value="UniProtKB-KW"/>
</dbReference>
<keyword evidence="5" id="KW-1185">Reference proteome</keyword>
<evidence type="ECO:0000256" key="1">
    <source>
        <dbReference type="ARBA" id="ARBA00022598"/>
    </source>
</evidence>
<dbReference type="EC" id="6.3.4.-" evidence="3"/>
<name>A0A387ARW8_9LACO</name>
<proteinExistence type="inferred from homology"/>
<keyword evidence="4" id="KW-0808">Transferase</keyword>
<feature type="binding site" evidence="3">
    <location>
        <position position="151"/>
    </location>
    <ligand>
        <name>ATP</name>
        <dbReference type="ChEBI" id="CHEBI:30616"/>
    </ligand>
</feature>
<dbReference type="PANTHER" id="PTHR37825">
    <property type="entry name" value="TRNA(MET) CYTIDINE ACETATE LIGASE"/>
    <property type="match status" value="1"/>
</dbReference>
<accession>A0A387ARW8</accession>
<dbReference type="InterPro" id="IPR008513">
    <property type="entry name" value="tRNA(Met)_cyd_acetate_ligase"/>
</dbReference>
<feature type="binding site" evidence="3">
    <location>
        <begin position="8"/>
        <end position="21"/>
    </location>
    <ligand>
        <name>ATP</name>
        <dbReference type="ChEBI" id="CHEBI:30616"/>
    </ligand>
</feature>
<feature type="binding site" evidence="3">
    <location>
        <position position="102"/>
    </location>
    <ligand>
        <name>ATP</name>
        <dbReference type="ChEBI" id="CHEBI:30616"/>
    </ligand>
</feature>
<evidence type="ECO:0000256" key="3">
    <source>
        <dbReference type="HAMAP-Rule" id="MF_01539"/>
    </source>
</evidence>
<protein>
    <recommendedName>
        <fullName evidence="3">tRNA(Met) cytidine acetate ligase</fullName>
        <ecNumber evidence="3">6.3.4.-</ecNumber>
    </recommendedName>
</protein>
<keyword evidence="3" id="KW-0820">tRNA-binding</keyword>
<dbReference type="InterPro" id="IPR014729">
    <property type="entry name" value="Rossmann-like_a/b/a_fold"/>
</dbReference>
<organism evidence="4 5">
    <name type="scientific">Apilactobacillus bombintestini</name>
    <dbReference type="NCBI Taxonomy" id="2419772"/>
    <lineage>
        <taxon>Bacteria</taxon>
        <taxon>Bacillati</taxon>
        <taxon>Bacillota</taxon>
        <taxon>Bacilli</taxon>
        <taxon>Lactobacillales</taxon>
        <taxon>Lactobacillaceae</taxon>
        <taxon>Apilactobacillus</taxon>
    </lineage>
</organism>
<dbReference type="GO" id="GO:0005737">
    <property type="term" value="C:cytoplasm"/>
    <property type="evidence" value="ECO:0007669"/>
    <property type="project" value="UniProtKB-SubCell"/>
</dbReference>
<comment type="subcellular location">
    <subcellularLocation>
        <location evidence="3">Cytoplasm</location>
    </subcellularLocation>
</comment>
<dbReference type="OrthoDB" id="9769796at2"/>
<keyword evidence="2 3" id="KW-0819">tRNA processing</keyword>
<dbReference type="SUPFAM" id="SSF52374">
    <property type="entry name" value="Nucleotidylyl transferase"/>
    <property type="match status" value="1"/>
</dbReference>
<dbReference type="Pfam" id="PF05636">
    <property type="entry name" value="HIGH_NTase1"/>
    <property type="match status" value="1"/>
</dbReference>
<dbReference type="AlphaFoldDB" id="A0A387ARW8"/>
<dbReference type="GO" id="GO:0016740">
    <property type="term" value="F:transferase activity"/>
    <property type="evidence" value="ECO:0007669"/>
    <property type="project" value="UniProtKB-KW"/>
</dbReference>
<keyword evidence="3" id="KW-0694">RNA-binding</keyword>